<evidence type="ECO:0000259" key="5">
    <source>
        <dbReference type="Pfam" id="PF15628"/>
    </source>
</evidence>
<name>A0A314Z6N8_PRUYE</name>
<feature type="domain" description="Demeter RRM-fold" evidence="5">
    <location>
        <begin position="51"/>
        <end position="120"/>
    </location>
</feature>
<sequence length="121" mass="13635">MCVFRENDTSTELVASQTAYIPASKLKPVAHLRTKHLVYVVPDNHILLAGATNRGSFPLNGTYFLVNEVFADHESRIHLINIPRSWIWRLVRRTAYFGTSTTAIFKGIETPEIGECFSKGL</sequence>
<protein>
    <submittedName>
        <fullName evidence="6">Protein ROS1</fullName>
    </submittedName>
</protein>
<dbReference type="GO" id="GO:0046872">
    <property type="term" value="F:metal ion binding"/>
    <property type="evidence" value="ECO:0007669"/>
    <property type="project" value="UniProtKB-KW"/>
</dbReference>
<dbReference type="GO" id="GO:0141166">
    <property type="term" value="P:chromosomal 5-methylcytosine DNA demethylation pathway"/>
    <property type="evidence" value="ECO:0007669"/>
    <property type="project" value="InterPro"/>
</dbReference>
<evidence type="ECO:0000256" key="3">
    <source>
        <dbReference type="ARBA" id="ARBA00023004"/>
    </source>
</evidence>
<dbReference type="STRING" id="2094558.A0A314Z6N8"/>
<dbReference type="PANTHER" id="PTHR46213:SF13">
    <property type="entry name" value="DEMETER-LIKE PROTEIN 2-RELATED"/>
    <property type="match status" value="1"/>
</dbReference>
<accession>A0A314Z6N8</accession>
<dbReference type="InterPro" id="IPR044811">
    <property type="entry name" value="DME/ROS1"/>
</dbReference>
<keyword evidence="3" id="KW-0408">Iron</keyword>
<evidence type="ECO:0000313" key="7">
    <source>
        <dbReference type="Proteomes" id="UP000250321"/>
    </source>
</evidence>
<dbReference type="PANTHER" id="PTHR46213">
    <property type="entry name" value="TRANSCRIPTIONAL ACTIVATOR DEMETER"/>
    <property type="match status" value="1"/>
</dbReference>
<dbReference type="EMBL" id="PJQY01000217">
    <property type="protein sequence ID" value="PQQ15815.1"/>
    <property type="molecule type" value="Genomic_DNA"/>
</dbReference>
<evidence type="ECO:0000313" key="6">
    <source>
        <dbReference type="EMBL" id="PQQ15815.1"/>
    </source>
</evidence>
<keyword evidence="4" id="KW-0411">Iron-sulfur</keyword>
<gene>
    <name evidence="6" type="ORF">Pyn_33595</name>
</gene>
<dbReference type="OrthoDB" id="5607at2759"/>
<dbReference type="InterPro" id="IPR028925">
    <property type="entry name" value="RRM_DME"/>
</dbReference>
<comment type="cofactor">
    <cofactor evidence="1">
        <name>[4Fe-4S] cluster</name>
        <dbReference type="ChEBI" id="CHEBI:49883"/>
    </cofactor>
</comment>
<evidence type="ECO:0000256" key="1">
    <source>
        <dbReference type="ARBA" id="ARBA00001966"/>
    </source>
</evidence>
<reference evidence="6 7" key="1">
    <citation type="submission" date="2018-02" db="EMBL/GenBank/DDBJ databases">
        <title>Draft genome of wild Prunus yedoensis var. nudiflora.</title>
        <authorList>
            <person name="Baek S."/>
            <person name="Kim J.-H."/>
            <person name="Choi K."/>
            <person name="Kim G.-B."/>
            <person name="Cho A."/>
            <person name="Jang H."/>
            <person name="Shin C.-H."/>
            <person name="Yu H.-J."/>
            <person name="Mun J.-H."/>
        </authorList>
    </citation>
    <scope>NUCLEOTIDE SEQUENCE [LARGE SCALE GENOMIC DNA]</scope>
    <source>
        <strain evidence="7">cv. Jeju island</strain>
        <tissue evidence="6">Leaf</tissue>
    </source>
</reference>
<dbReference type="Proteomes" id="UP000250321">
    <property type="component" value="Unassembled WGS sequence"/>
</dbReference>
<dbReference type="AlphaFoldDB" id="A0A314Z6N8"/>
<comment type="caution">
    <text evidence="6">The sequence shown here is derived from an EMBL/GenBank/DDBJ whole genome shotgun (WGS) entry which is preliminary data.</text>
</comment>
<evidence type="ECO:0000256" key="4">
    <source>
        <dbReference type="ARBA" id="ARBA00023014"/>
    </source>
</evidence>
<dbReference type="GO" id="GO:0035514">
    <property type="term" value="F:DNA demethylase activity"/>
    <property type="evidence" value="ECO:0007669"/>
    <property type="project" value="InterPro"/>
</dbReference>
<proteinExistence type="predicted"/>
<dbReference type="Pfam" id="PF15628">
    <property type="entry name" value="RRM_DME"/>
    <property type="match status" value="1"/>
</dbReference>
<dbReference type="GO" id="GO:0051536">
    <property type="term" value="F:iron-sulfur cluster binding"/>
    <property type="evidence" value="ECO:0007669"/>
    <property type="project" value="UniProtKB-KW"/>
</dbReference>
<dbReference type="GO" id="GO:0019104">
    <property type="term" value="F:DNA N-glycosylase activity"/>
    <property type="evidence" value="ECO:0007669"/>
    <property type="project" value="InterPro"/>
</dbReference>
<evidence type="ECO:0000256" key="2">
    <source>
        <dbReference type="ARBA" id="ARBA00022723"/>
    </source>
</evidence>
<keyword evidence="2" id="KW-0479">Metal-binding</keyword>
<organism evidence="6 7">
    <name type="scientific">Prunus yedoensis var. nudiflora</name>
    <dbReference type="NCBI Taxonomy" id="2094558"/>
    <lineage>
        <taxon>Eukaryota</taxon>
        <taxon>Viridiplantae</taxon>
        <taxon>Streptophyta</taxon>
        <taxon>Embryophyta</taxon>
        <taxon>Tracheophyta</taxon>
        <taxon>Spermatophyta</taxon>
        <taxon>Magnoliopsida</taxon>
        <taxon>eudicotyledons</taxon>
        <taxon>Gunneridae</taxon>
        <taxon>Pentapetalae</taxon>
        <taxon>rosids</taxon>
        <taxon>fabids</taxon>
        <taxon>Rosales</taxon>
        <taxon>Rosaceae</taxon>
        <taxon>Amygdaloideae</taxon>
        <taxon>Amygdaleae</taxon>
        <taxon>Prunus</taxon>
    </lineage>
</organism>
<keyword evidence="7" id="KW-1185">Reference proteome</keyword>